<dbReference type="FunFam" id="3.30.70.330:FF:000161">
    <property type="entry name" value="RNA binding (RRM/RBD/RNP motifs) family protein"/>
    <property type="match status" value="1"/>
</dbReference>
<name>A0A5N5JQW0_9ROSI</name>
<keyword evidence="1" id="KW-0863">Zinc-finger</keyword>
<dbReference type="InterPro" id="IPR000504">
    <property type="entry name" value="RRM_dom"/>
</dbReference>
<reference evidence="7" key="1">
    <citation type="journal article" date="2019" name="Gigascience">
        <title>De novo genome assembly of the endangered Acer yangbiense, a plant species with extremely small populations endemic to Yunnan Province, China.</title>
        <authorList>
            <person name="Yang J."/>
            <person name="Wariss H.M."/>
            <person name="Tao L."/>
            <person name="Zhang R."/>
            <person name="Yun Q."/>
            <person name="Hollingsworth P."/>
            <person name="Dao Z."/>
            <person name="Luo G."/>
            <person name="Guo H."/>
            <person name="Ma Y."/>
            <person name="Sun W."/>
        </authorList>
    </citation>
    <scope>NUCLEOTIDE SEQUENCE [LARGE SCALE GENOMIC DNA]</scope>
    <source>
        <strain evidence="7">cv. br00</strain>
    </source>
</reference>
<dbReference type="Gene3D" id="3.30.40.10">
    <property type="entry name" value="Zinc/RING finger domain, C3HC4 (zinc finger)"/>
    <property type="match status" value="1"/>
</dbReference>
<dbReference type="GO" id="GO:0008270">
    <property type="term" value="F:zinc ion binding"/>
    <property type="evidence" value="ECO:0007669"/>
    <property type="project" value="UniProtKB-KW"/>
</dbReference>
<dbReference type="Pfam" id="PF14570">
    <property type="entry name" value="zf-RING_4"/>
    <property type="match status" value="1"/>
</dbReference>
<dbReference type="InterPro" id="IPR001841">
    <property type="entry name" value="Znf_RING"/>
</dbReference>
<evidence type="ECO:0000259" key="5">
    <source>
        <dbReference type="PROSITE" id="PS50102"/>
    </source>
</evidence>
<dbReference type="Pfam" id="PF00076">
    <property type="entry name" value="RRM_1"/>
    <property type="match status" value="1"/>
</dbReference>
<proteinExistence type="predicted"/>
<keyword evidence="1" id="KW-0479">Metal-binding</keyword>
<feature type="compositionally biased region" description="Polar residues" evidence="3">
    <location>
        <begin position="447"/>
        <end position="457"/>
    </location>
</feature>
<dbReference type="EMBL" id="VDCV01000016">
    <property type="protein sequence ID" value="KAB5519810.1"/>
    <property type="molecule type" value="Genomic_DNA"/>
</dbReference>
<dbReference type="GO" id="GO:0004842">
    <property type="term" value="F:ubiquitin-protein transferase activity"/>
    <property type="evidence" value="ECO:0007669"/>
    <property type="project" value="InterPro"/>
</dbReference>
<dbReference type="Proteomes" id="UP000326939">
    <property type="component" value="Chromosome 16"/>
</dbReference>
<dbReference type="InterPro" id="IPR003954">
    <property type="entry name" value="RRM_euk-type"/>
</dbReference>
<dbReference type="InterPro" id="IPR034261">
    <property type="entry name" value="CNOT4_RRM"/>
</dbReference>
<evidence type="ECO:0000259" key="4">
    <source>
        <dbReference type="PROSITE" id="PS50089"/>
    </source>
</evidence>
<keyword evidence="2" id="KW-0694">RNA-binding</keyword>
<dbReference type="AlphaFoldDB" id="A0A5N5JQW0"/>
<dbReference type="SMART" id="SM00361">
    <property type="entry name" value="RRM_1"/>
    <property type="match status" value="1"/>
</dbReference>
<feature type="domain" description="RING-type" evidence="4">
    <location>
        <begin position="29"/>
        <end position="77"/>
    </location>
</feature>
<dbReference type="InterPro" id="IPR012677">
    <property type="entry name" value="Nucleotide-bd_a/b_plait_sf"/>
</dbReference>
<evidence type="ECO:0000256" key="2">
    <source>
        <dbReference type="PROSITE-ProRule" id="PRU00176"/>
    </source>
</evidence>
<evidence type="ECO:0000256" key="3">
    <source>
        <dbReference type="SAM" id="MobiDB-lite"/>
    </source>
</evidence>
<dbReference type="GO" id="GO:0003723">
    <property type="term" value="F:RNA binding"/>
    <property type="evidence" value="ECO:0007669"/>
    <property type="project" value="UniProtKB-UniRule"/>
</dbReference>
<dbReference type="InterPro" id="IPR035979">
    <property type="entry name" value="RBD_domain_sf"/>
</dbReference>
<keyword evidence="1" id="KW-0862">Zinc</keyword>
<feature type="domain" description="RRM" evidence="5">
    <location>
        <begin position="160"/>
        <end position="246"/>
    </location>
</feature>
<dbReference type="InterPro" id="IPR013083">
    <property type="entry name" value="Znf_RING/FYVE/PHD"/>
</dbReference>
<dbReference type="GO" id="GO:0016567">
    <property type="term" value="P:protein ubiquitination"/>
    <property type="evidence" value="ECO:0007669"/>
    <property type="project" value="TreeGrafter"/>
</dbReference>
<keyword evidence="7" id="KW-1185">Reference proteome</keyword>
<dbReference type="CDD" id="cd12438">
    <property type="entry name" value="RRM_CNOT4"/>
    <property type="match status" value="1"/>
</dbReference>
<feature type="region of interest" description="Disordered" evidence="3">
    <location>
        <begin position="436"/>
        <end position="457"/>
    </location>
</feature>
<dbReference type="GO" id="GO:0030014">
    <property type="term" value="C:CCR4-NOT complex"/>
    <property type="evidence" value="ECO:0007669"/>
    <property type="project" value="InterPro"/>
</dbReference>
<dbReference type="Gene3D" id="3.30.70.330">
    <property type="match status" value="1"/>
</dbReference>
<dbReference type="PROSITE" id="PS50102">
    <property type="entry name" value="RRM"/>
    <property type="match status" value="1"/>
</dbReference>
<evidence type="ECO:0000313" key="6">
    <source>
        <dbReference type="EMBL" id="KAB5519810.1"/>
    </source>
</evidence>
<dbReference type="CDD" id="cd16618">
    <property type="entry name" value="mRING-HC-C4C4_CNOT4"/>
    <property type="match status" value="1"/>
</dbReference>
<accession>A0A5N5JQW0</accession>
<dbReference type="PROSITE" id="PS50089">
    <property type="entry name" value="ZF_RING_2"/>
    <property type="match status" value="1"/>
</dbReference>
<organism evidence="6 7">
    <name type="scientific">Salix brachista</name>
    <dbReference type="NCBI Taxonomy" id="2182728"/>
    <lineage>
        <taxon>Eukaryota</taxon>
        <taxon>Viridiplantae</taxon>
        <taxon>Streptophyta</taxon>
        <taxon>Embryophyta</taxon>
        <taxon>Tracheophyta</taxon>
        <taxon>Spermatophyta</taxon>
        <taxon>Magnoliopsida</taxon>
        <taxon>eudicotyledons</taxon>
        <taxon>Gunneridae</taxon>
        <taxon>Pentapetalae</taxon>
        <taxon>rosids</taxon>
        <taxon>fabids</taxon>
        <taxon>Malpighiales</taxon>
        <taxon>Salicaceae</taxon>
        <taxon>Saliceae</taxon>
        <taxon>Salix</taxon>
    </lineage>
</organism>
<dbReference type="PANTHER" id="PTHR12603:SF22">
    <property type="entry name" value="TRANSCRIPTION FACTOR C2H2 FAMILY-RELATED"/>
    <property type="match status" value="1"/>
</dbReference>
<dbReference type="SUPFAM" id="SSF57850">
    <property type="entry name" value="RING/U-box"/>
    <property type="match status" value="1"/>
</dbReference>
<comment type="caution">
    <text evidence="6">The sequence shown here is derived from an EMBL/GenBank/DDBJ whole genome shotgun (WGS) entry which is preliminary data.</text>
</comment>
<evidence type="ECO:0000313" key="7">
    <source>
        <dbReference type="Proteomes" id="UP000326939"/>
    </source>
</evidence>
<dbReference type="SUPFAM" id="SSF54928">
    <property type="entry name" value="RNA-binding domain, RBD"/>
    <property type="match status" value="1"/>
</dbReference>
<protein>
    <recommendedName>
        <fullName evidence="8">RING-type domain-containing protein</fullName>
    </recommendedName>
</protein>
<sequence>MKLNSDFSDPDSALDVQMAIMSDKGDKTCPLCAEEMDLTDQQLKPCQCGYEICVWCWNHIMEMADKDNSEGRCPACRIPYDKEKIVGMAANCERLSSCLLCSSLSFVQMRFDELLMFIIHHAFRLVAEMNSERKLKSHKGKPKSSEGRMHLSNVRVIQRNLVYIIGLPLNIADETLLQRRDYFGQYGKVLKVSISRTATGAIQHSANNSCCVYITYAKEEEAACCIQSVHSFVLEGRSLRACFGTTKYCHAWLKNMPCSIPDCLYLHDFGSEEDSFTKDDLVSAFTRSRVQQIIGATNNLHRRSGNVLPPPADECTNRNISLTAKNDSKSSNQNIMNWDSSSYAESGAGISNTLHGAASWVTCVAGSLPPVKSLSSSGGTPNHIPETSHGPCALASEVVSTKNSGDIKRTILEGSCKVNPANLTLIDHLPCSPASQDSAGDTALPSAGTSPSKLTKPSCITSLDEDENFHSDGDLQGLCSGLSSISIDGNLKDEYCEPVVSELSISIHKLPKSQVSQPFVSEPLSEWSILPTRSAFVEDLPCFDDQEVQGFEIIHNQPPISSFPSPKQHLEQSWQQGQIHQCTADVHPSFLPPKLDEVAFPFRSGNKVLSNGLLDRQANDLTEWDRSINHSSVFLEVGSGKCLEEHGNLASGDCKLDQDTDESSIISNILSMDSGVWEDSLTSPQSLVKFLADNDTQQSSLKMPCIRKPQESSQSRFSFARQDDFSNHLSNFEYSLENATNKSPASNHIVENKEPWMDNYRSISSNITSVESNGFLSRHPFTSSSFSGNWDVSYLVNSYNNMAIEADMIWWLLFHMLLRITHEILVGQVCVVSYFSEFEMLINFRHGLLKFPKLQPLPLQDSQCQEELYLQAFLLMGQNIGISGDVEFIDPAIMEVGKGFLSARLNNPVFDAKPALSPQFNPFDHDSEFQMLMRQSISAQQNPRLSDHFGNRFSPLDDAYTISPMLLDQSPPNKQSPFTHLTAQQHRNMHMSNGSMGGWNEVKNISDPCMPEFLGNGGMGFSKYVPSYEDLKYQMSGSGNLYNRGCMFTPCVIDVNLFHVKLSWEKDTAFSHAHFGGSVDME</sequence>
<dbReference type="PANTHER" id="PTHR12603">
    <property type="entry name" value="CCR4-NOT TRANSCRIPTION COMPLEX RELATED"/>
    <property type="match status" value="1"/>
</dbReference>
<dbReference type="InterPro" id="IPR039780">
    <property type="entry name" value="Mot2"/>
</dbReference>
<evidence type="ECO:0000256" key="1">
    <source>
        <dbReference type="PROSITE-ProRule" id="PRU00175"/>
    </source>
</evidence>
<evidence type="ECO:0008006" key="8">
    <source>
        <dbReference type="Google" id="ProtNLM"/>
    </source>
</evidence>
<dbReference type="InterPro" id="IPR039515">
    <property type="entry name" value="NOT4_mRING-HC-C4C4"/>
</dbReference>
<gene>
    <name evidence="6" type="ORF">DKX38_024129</name>
</gene>